<feature type="region of interest" description="Disordered" evidence="1">
    <location>
        <begin position="174"/>
        <end position="217"/>
    </location>
</feature>
<evidence type="ECO:0000313" key="3">
    <source>
        <dbReference type="Proteomes" id="UP001176941"/>
    </source>
</evidence>
<evidence type="ECO:0000256" key="1">
    <source>
        <dbReference type="SAM" id="MobiDB-lite"/>
    </source>
</evidence>
<feature type="compositionally biased region" description="Basic and acidic residues" evidence="1">
    <location>
        <begin position="14"/>
        <end position="23"/>
    </location>
</feature>
<name>A0ABN8ZZN2_RANTA</name>
<dbReference type="Proteomes" id="UP001176941">
    <property type="component" value="Chromosome 8"/>
</dbReference>
<protein>
    <submittedName>
        <fullName evidence="2">Uncharacterized protein</fullName>
    </submittedName>
</protein>
<dbReference type="EMBL" id="OX459944">
    <property type="protein sequence ID" value="CAI9178993.1"/>
    <property type="molecule type" value="Genomic_DNA"/>
</dbReference>
<accession>A0ABN8ZZN2</accession>
<organism evidence="2 3">
    <name type="scientific">Rangifer tarandus platyrhynchus</name>
    <name type="common">Svalbard reindeer</name>
    <dbReference type="NCBI Taxonomy" id="3082113"/>
    <lineage>
        <taxon>Eukaryota</taxon>
        <taxon>Metazoa</taxon>
        <taxon>Chordata</taxon>
        <taxon>Craniata</taxon>
        <taxon>Vertebrata</taxon>
        <taxon>Euteleostomi</taxon>
        <taxon>Mammalia</taxon>
        <taxon>Eutheria</taxon>
        <taxon>Laurasiatheria</taxon>
        <taxon>Artiodactyla</taxon>
        <taxon>Ruminantia</taxon>
        <taxon>Pecora</taxon>
        <taxon>Cervidae</taxon>
        <taxon>Odocoileinae</taxon>
        <taxon>Rangifer</taxon>
    </lineage>
</organism>
<feature type="region of interest" description="Disordered" evidence="1">
    <location>
        <begin position="1"/>
        <end position="87"/>
    </location>
</feature>
<gene>
    <name evidence="2" type="ORF">MRATA1EN1_LOCUS27955</name>
</gene>
<proteinExistence type="predicted"/>
<keyword evidence="3" id="KW-1185">Reference proteome</keyword>
<reference evidence="2" key="1">
    <citation type="submission" date="2023-04" db="EMBL/GenBank/DDBJ databases">
        <authorList>
            <consortium name="ELIXIR-Norway"/>
        </authorList>
    </citation>
    <scope>NUCLEOTIDE SEQUENCE [LARGE SCALE GENOMIC DNA]</scope>
</reference>
<sequence>MRRAGAEATPAGLHVDHHPEKPARSRTLSLRPDPTRPLSPRPGLDTPPSSILLKSPPHPTQGQGRLGSPGTPRVTLPRRGTGFSRPPSCVALSCWGQGGGPLAPEWARGGVVTGEAPLSAVARSQSMAGSGCRLLRRPAPEARPFPRRLQKAGACWEPAQAPCSLRSGALWSAPFRSGGVSREDDWKESGPQNRSYSAQHPGPAHAGQALSRHQPDR</sequence>
<evidence type="ECO:0000313" key="2">
    <source>
        <dbReference type="EMBL" id="CAI9178993.1"/>
    </source>
</evidence>